<gene>
    <name evidence="1" type="ORF">H6A34_01455</name>
</gene>
<dbReference type="AlphaFoldDB" id="A0A938WR32"/>
<name>A0A938WR32_9BACT</name>
<comment type="caution">
    <text evidence="1">The sequence shown here is derived from an EMBL/GenBank/DDBJ whole genome shotgun (WGS) entry which is preliminary data.</text>
</comment>
<proteinExistence type="predicted"/>
<reference evidence="1" key="1">
    <citation type="submission" date="2020-08" db="EMBL/GenBank/DDBJ databases">
        <authorList>
            <person name="Cejkova D."/>
            <person name="Kubasova T."/>
            <person name="Jahodarova E."/>
            <person name="Rychlik I."/>
        </authorList>
    </citation>
    <scope>NUCLEOTIDE SEQUENCE</scope>
    <source>
        <strain evidence="1">An824</strain>
    </source>
</reference>
<accession>A0A938WR32</accession>
<dbReference type="PROSITE" id="PS51318">
    <property type="entry name" value="TAT"/>
    <property type="match status" value="1"/>
</dbReference>
<sequence>MTDNGKINRRSFIKTSSIVGGAFFMKSILPGQAMEMLPKIDNAENDKLTGDAILKGVCDIHLHCSPDSRERCIDEYHFMQDAVHAGYRAVMFKSNDFSCHDRAYIIRQALSGAECYGSFCMNRVHGDRVNPFAARKAVETSGGLCRCIWLPTLDASYQYKYEGRKERGIPVLDDNGNVLPEVVKVMEICAEANIILATGHSSPDESITLIRKANVSCGKCIAKCPQKLDIPNLLAKVKETMGR</sequence>
<dbReference type="InterPro" id="IPR006311">
    <property type="entry name" value="TAT_signal"/>
</dbReference>
<dbReference type="Pfam" id="PF19799">
    <property type="entry name" value="DUF6282"/>
    <property type="match status" value="1"/>
</dbReference>
<organism evidence="1 2">
    <name type="scientific">Marseilla massiliensis</name>
    <dbReference type="NCBI Taxonomy" id="1841864"/>
    <lineage>
        <taxon>Bacteria</taxon>
        <taxon>Pseudomonadati</taxon>
        <taxon>Bacteroidota</taxon>
        <taxon>Bacteroidia</taxon>
        <taxon>Bacteroidales</taxon>
        <taxon>Prevotellaceae</taxon>
        <taxon>Marseilla</taxon>
    </lineage>
</organism>
<reference evidence="1" key="2">
    <citation type="journal article" date="2021" name="Sci. Rep.">
        <title>The distribution of antibiotic resistance genes in chicken gut microbiota commensals.</title>
        <authorList>
            <person name="Juricova H."/>
            <person name="Matiasovicova J."/>
            <person name="Kubasova T."/>
            <person name="Cejkova D."/>
            <person name="Rychlik I."/>
        </authorList>
    </citation>
    <scope>NUCLEOTIDE SEQUENCE</scope>
    <source>
        <strain evidence="1">An824</strain>
    </source>
</reference>
<dbReference type="Proteomes" id="UP000706891">
    <property type="component" value="Unassembled WGS sequence"/>
</dbReference>
<dbReference type="InterPro" id="IPR032466">
    <property type="entry name" value="Metal_Hydrolase"/>
</dbReference>
<dbReference type="SUPFAM" id="SSF51556">
    <property type="entry name" value="Metallo-dependent hydrolases"/>
    <property type="match status" value="1"/>
</dbReference>
<keyword evidence="2" id="KW-1185">Reference proteome</keyword>
<dbReference type="EMBL" id="JACJJG010000003">
    <property type="protein sequence ID" value="MBM6672558.1"/>
    <property type="molecule type" value="Genomic_DNA"/>
</dbReference>
<protein>
    <submittedName>
        <fullName evidence="1">Uncharacterized protein</fullName>
    </submittedName>
</protein>
<evidence type="ECO:0000313" key="1">
    <source>
        <dbReference type="EMBL" id="MBM6672558.1"/>
    </source>
</evidence>
<dbReference type="RefSeq" id="WP_205103016.1">
    <property type="nucleotide sequence ID" value="NZ_JACJJG010000003.1"/>
</dbReference>
<evidence type="ECO:0000313" key="2">
    <source>
        <dbReference type="Proteomes" id="UP000706891"/>
    </source>
</evidence>
<dbReference type="InterPro" id="IPR046249">
    <property type="entry name" value="DUF6282"/>
</dbReference>